<protein>
    <submittedName>
        <fullName evidence="1">Uncharacterized protein</fullName>
    </submittedName>
</protein>
<accession>A0A0E9UV13</accession>
<evidence type="ECO:0000313" key="1">
    <source>
        <dbReference type="EMBL" id="JAH69596.1"/>
    </source>
</evidence>
<organism evidence="1">
    <name type="scientific">Anguilla anguilla</name>
    <name type="common">European freshwater eel</name>
    <name type="synonym">Muraena anguilla</name>
    <dbReference type="NCBI Taxonomy" id="7936"/>
    <lineage>
        <taxon>Eukaryota</taxon>
        <taxon>Metazoa</taxon>
        <taxon>Chordata</taxon>
        <taxon>Craniata</taxon>
        <taxon>Vertebrata</taxon>
        <taxon>Euteleostomi</taxon>
        <taxon>Actinopterygii</taxon>
        <taxon>Neopterygii</taxon>
        <taxon>Teleostei</taxon>
        <taxon>Anguilliformes</taxon>
        <taxon>Anguillidae</taxon>
        <taxon>Anguilla</taxon>
    </lineage>
</organism>
<reference evidence="1" key="1">
    <citation type="submission" date="2014-11" db="EMBL/GenBank/DDBJ databases">
        <authorList>
            <person name="Amaro Gonzalez C."/>
        </authorList>
    </citation>
    <scope>NUCLEOTIDE SEQUENCE</scope>
</reference>
<dbReference type="AlphaFoldDB" id="A0A0E9UV13"/>
<reference evidence="1" key="2">
    <citation type="journal article" date="2015" name="Fish Shellfish Immunol.">
        <title>Early steps in the European eel (Anguilla anguilla)-Vibrio vulnificus interaction in the gills: Role of the RtxA13 toxin.</title>
        <authorList>
            <person name="Callol A."/>
            <person name="Pajuelo D."/>
            <person name="Ebbesson L."/>
            <person name="Teles M."/>
            <person name="MacKenzie S."/>
            <person name="Amaro C."/>
        </authorList>
    </citation>
    <scope>NUCLEOTIDE SEQUENCE</scope>
</reference>
<sequence length="63" mass="6710">MSCLIVVSEASLKPVLYAENNYGSTEKPGYLLKLPSSSSSSSSSSSTILSNNLAKTLVTFCRF</sequence>
<name>A0A0E9UV13_ANGAN</name>
<dbReference type="EMBL" id="GBXM01038981">
    <property type="protein sequence ID" value="JAH69596.1"/>
    <property type="molecule type" value="Transcribed_RNA"/>
</dbReference>
<proteinExistence type="predicted"/>